<dbReference type="EMBL" id="MK360902">
    <property type="protein sequence ID" value="QEG54082.1"/>
    <property type="molecule type" value="Genomic_DNA"/>
</dbReference>
<evidence type="ECO:0000313" key="7">
    <source>
        <dbReference type="Proteomes" id="UP001144437"/>
    </source>
</evidence>
<dbReference type="KEGG" id="vg:80540314"/>
<organism evidence="6 7">
    <name type="scientific">Cacatuid alphaherpesvirus 2</name>
    <dbReference type="NCBI Taxonomy" id="2604840"/>
    <lineage>
        <taxon>Viruses</taxon>
        <taxon>Duplodnaviria</taxon>
        <taxon>Heunggongvirae</taxon>
        <taxon>Peploviricota</taxon>
        <taxon>Herviviricetes</taxon>
        <taxon>Herpesvirales</taxon>
        <taxon>Orthoherpesviridae</taxon>
        <taxon>Alphaherpesvirinae</taxon>
        <taxon>Iltovirus</taxon>
        <taxon>Iltovirus cacatuidalpha2</taxon>
    </lineage>
</organism>
<keyword evidence="1" id="KW-1048">Host nucleus</keyword>
<dbReference type="RefSeq" id="YP_010801601.1">
    <property type="nucleotide sequence ID" value="NC_076966.1"/>
</dbReference>
<keyword evidence="5" id="KW-1035">Host cytoplasm</keyword>
<dbReference type="GeneID" id="80540314"/>
<accession>A0A5B9R065</accession>
<dbReference type="Proteomes" id="UP001144437">
    <property type="component" value="Segment"/>
</dbReference>
<dbReference type="GO" id="GO:0044423">
    <property type="term" value="C:virion component"/>
    <property type="evidence" value="ECO:0007669"/>
    <property type="project" value="UniProtKB-KW"/>
</dbReference>
<keyword evidence="3" id="KW-0946">Virion</keyword>
<keyword evidence="4" id="KW-0426">Late protein</keyword>
<dbReference type="InterPro" id="IPR004286">
    <property type="entry name" value="Herpes_UL16/UL94"/>
</dbReference>
<proteinExistence type="predicted"/>
<evidence type="ECO:0000313" key="6">
    <source>
        <dbReference type="EMBL" id="QEG54082.1"/>
    </source>
</evidence>
<reference evidence="6" key="1">
    <citation type="journal article" date="2019" name="Vet. Microbiol.">
        <title>Disease surveillance in wild Victorian cacatuids reveals co-infection with multiple agents and detection of novel avian viruses.</title>
        <authorList>
            <person name="Sutherland M."/>
            <person name="Sarker S."/>
            <person name="Vaz P.K."/>
            <person name="Legione A.R."/>
            <person name="Devlin J.M."/>
            <person name="Macwhirter P.L."/>
            <person name="Whiteley P.L."/>
            <person name="Raidal S.R."/>
        </authorList>
    </citation>
    <scope>NUCLEOTIDE SEQUENCE</scope>
    <source>
        <strain evidence="6">97-0001</strain>
    </source>
</reference>
<evidence type="ECO:0000256" key="2">
    <source>
        <dbReference type="ARBA" id="ARBA00022580"/>
    </source>
</evidence>
<keyword evidence="2" id="KW-0920">Virion tegument</keyword>
<protein>
    <submittedName>
        <fullName evidence="6">Cytoplasmic envelopment protein 2</fullName>
    </submittedName>
</protein>
<evidence type="ECO:0000256" key="5">
    <source>
        <dbReference type="ARBA" id="ARBA00023200"/>
    </source>
</evidence>
<evidence type="ECO:0000256" key="3">
    <source>
        <dbReference type="ARBA" id="ARBA00022844"/>
    </source>
</evidence>
<keyword evidence="7" id="KW-1185">Reference proteome</keyword>
<sequence>MRVSLSNIGPGCAERILNDVNVWTRVRAEPLITIMTAKICRFSRDHDWFSEMSREIAPDAEKALRFFLFLTKPKFLSSEKRHNIHVTAVVNYADAFCLLTYAKVRKSPLGADTFCVHFSKSKLCETPLQDIPDPRREPIPSICLPTDYLQLTSKTIPPIDPECCINIAPGAWWHYPTETIYFFHLREAMVGICPAGWKSMTFPSMLSAFLDSEQKCNACTSDGSLYHADSFGNTEGQYQELFCPCRVPCEHGRHDKKSLRPEGEVGLSKLIFIGKVETVTILQKPERQGCIQSNINRLIRGNDVERMRVPNNCQAWELLKFNKFASRGLLAGCPKLQRAVDSGIRYNFSSGSETE</sequence>
<name>A0A5B9R065_9ALPH</name>
<dbReference type="Pfam" id="PF03044">
    <property type="entry name" value="Herpes_UL16"/>
    <property type="match status" value="1"/>
</dbReference>
<evidence type="ECO:0000256" key="4">
    <source>
        <dbReference type="ARBA" id="ARBA00022921"/>
    </source>
</evidence>
<evidence type="ECO:0000256" key="1">
    <source>
        <dbReference type="ARBA" id="ARBA00022562"/>
    </source>
</evidence>